<dbReference type="InterPro" id="IPR004360">
    <property type="entry name" value="Glyas_Fos-R_dOase_dom"/>
</dbReference>
<dbReference type="Gene3D" id="3.10.180.10">
    <property type="entry name" value="2,3-Dihydroxybiphenyl 1,2-Dioxygenase, domain 1"/>
    <property type="match status" value="1"/>
</dbReference>
<dbReference type="PANTHER" id="PTHR21366">
    <property type="entry name" value="GLYOXALASE FAMILY PROTEIN"/>
    <property type="match status" value="1"/>
</dbReference>
<proteinExistence type="predicted"/>
<dbReference type="RefSeq" id="WP_379894956.1">
    <property type="nucleotide sequence ID" value="NZ_CBCSCT010000038.1"/>
</dbReference>
<dbReference type="InterPro" id="IPR029068">
    <property type="entry name" value="Glyas_Bleomycin-R_OHBP_Dase"/>
</dbReference>
<organism evidence="2 3">
    <name type="scientific">Marinicrinis lubricantis</name>
    <dbReference type="NCBI Taxonomy" id="2086470"/>
    <lineage>
        <taxon>Bacteria</taxon>
        <taxon>Bacillati</taxon>
        <taxon>Bacillota</taxon>
        <taxon>Bacilli</taxon>
        <taxon>Bacillales</taxon>
        <taxon>Paenibacillaceae</taxon>
    </lineage>
</organism>
<dbReference type="InterPro" id="IPR050383">
    <property type="entry name" value="GlyoxalaseI/FosfomycinResist"/>
</dbReference>
<evidence type="ECO:0000259" key="1">
    <source>
        <dbReference type="PROSITE" id="PS51819"/>
    </source>
</evidence>
<comment type="caution">
    <text evidence="2">The sequence shown here is derived from an EMBL/GenBank/DDBJ whole genome shotgun (WGS) entry which is preliminary data.</text>
</comment>
<dbReference type="Pfam" id="PF00903">
    <property type="entry name" value="Glyoxalase"/>
    <property type="match status" value="1"/>
</dbReference>
<dbReference type="PROSITE" id="PS51819">
    <property type="entry name" value="VOC"/>
    <property type="match status" value="1"/>
</dbReference>
<accession>A0ABW1IRB7</accession>
<dbReference type="InterPro" id="IPR037523">
    <property type="entry name" value="VOC_core"/>
</dbReference>
<protein>
    <submittedName>
        <fullName evidence="2">VOC family protein</fullName>
    </submittedName>
</protein>
<evidence type="ECO:0000313" key="2">
    <source>
        <dbReference type="EMBL" id="MFC5987534.1"/>
    </source>
</evidence>
<dbReference type="SUPFAM" id="SSF54593">
    <property type="entry name" value="Glyoxalase/Bleomycin resistance protein/Dihydroxybiphenyl dioxygenase"/>
    <property type="match status" value="1"/>
</dbReference>
<evidence type="ECO:0000313" key="3">
    <source>
        <dbReference type="Proteomes" id="UP001596250"/>
    </source>
</evidence>
<dbReference type="CDD" id="cd07253">
    <property type="entry name" value="GLOD5"/>
    <property type="match status" value="1"/>
</dbReference>
<feature type="domain" description="VOC" evidence="1">
    <location>
        <begin position="5"/>
        <end position="124"/>
    </location>
</feature>
<keyword evidence="3" id="KW-1185">Reference proteome</keyword>
<reference evidence="3" key="1">
    <citation type="journal article" date="2019" name="Int. J. Syst. Evol. Microbiol.">
        <title>The Global Catalogue of Microorganisms (GCM) 10K type strain sequencing project: providing services to taxonomists for standard genome sequencing and annotation.</title>
        <authorList>
            <consortium name="The Broad Institute Genomics Platform"/>
            <consortium name="The Broad Institute Genome Sequencing Center for Infectious Disease"/>
            <person name="Wu L."/>
            <person name="Ma J."/>
        </authorList>
    </citation>
    <scope>NUCLEOTIDE SEQUENCE [LARGE SCALE GENOMIC DNA]</scope>
    <source>
        <strain evidence="3">CCM 8749</strain>
    </source>
</reference>
<name>A0ABW1IRB7_9BACL</name>
<dbReference type="EMBL" id="JBHSQV010000165">
    <property type="protein sequence ID" value="MFC5987534.1"/>
    <property type="molecule type" value="Genomic_DNA"/>
</dbReference>
<gene>
    <name evidence="2" type="ORF">ACFPXP_14095</name>
</gene>
<sequence>MNIERLDHLVLTVRDIQRTLQFYEMVLGMQVVQFKDRYALHFGNQKINLHEYGHEFEPKAAVPQPGSADLCFITKTPLSTVIDHLQKHAVPIEEGPVTRTGAAGPIESVYFRDPDLNLLEVSNYRLEV</sequence>
<dbReference type="PANTHER" id="PTHR21366:SF14">
    <property type="entry name" value="GLYOXALASE DOMAIN-CONTAINING PROTEIN 5"/>
    <property type="match status" value="1"/>
</dbReference>
<dbReference type="Proteomes" id="UP001596250">
    <property type="component" value="Unassembled WGS sequence"/>
</dbReference>